<sequence>MDSSIQPGLSPSNNNYPNNPFDNNRQSSTSSHHTTLIIQGRDIELAPSPPPPPPPPPPAPPAEPPLPPLPTKRDFEENLANPTPEVIPHSTLEPAVPVLRNHYHQQNQQYPQNQHPQLHHATSYSSTHKTWDGTHHHHPSTLPPPFPGTIRSDSVRSYGHSAVGILPMGVAGAGDAGRYSYSNFSSPFVGHAGGGGGHGGGGIDGGLDGKGEGGGRGRGDRICGVKRQLFWIGLAIAVFVVVVAVAVGVGLGVGLGGGGGGGESESSTPTPSASSTRTLPEPTATAGPTQTHISCPLNNLTLYTPPSNPDKSYIILCGRDYNSQLSTTLDLYNTPTDSLSACVALCAGQDGCVGAGWGAGDTAGGQPVCWLKSSLGVYNDAPTWSFVVEDTEDVRRSLRLF</sequence>
<feature type="transmembrane region" description="Helical" evidence="2">
    <location>
        <begin position="229"/>
        <end position="255"/>
    </location>
</feature>
<dbReference type="Proteomes" id="UP001302676">
    <property type="component" value="Unassembled WGS sequence"/>
</dbReference>
<dbReference type="GeneID" id="87817340"/>
<evidence type="ECO:0000313" key="5">
    <source>
        <dbReference type="Proteomes" id="UP001302676"/>
    </source>
</evidence>
<evidence type="ECO:0000256" key="1">
    <source>
        <dbReference type="SAM" id="MobiDB-lite"/>
    </source>
</evidence>
<feature type="compositionally biased region" description="Low complexity" evidence="1">
    <location>
        <begin position="11"/>
        <end position="35"/>
    </location>
</feature>
<gene>
    <name evidence="4" type="ORF">C8A04DRAFT_28651</name>
</gene>
<feature type="compositionally biased region" description="Low complexity" evidence="1">
    <location>
        <begin position="264"/>
        <end position="276"/>
    </location>
</feature>
<name>A0AAN6V386_9PEZI</name>
<dbReference type="RefSeq" id="XP_062637030.1">
    <property type="nucleotide sequence ID" value="XM_062780727.1"/>
</dbReference>
<keyword evidence="2" id="KW-0812">Transmembrane</keyword>
<keyword evidence="2" id="KW-1133">Transmembrane helix</keyword>
<reference evidence="4" key="2">
    <citation type="submission" date="2023-05" db="EMBL/GenBank/DDBJ databases">
        <authorList>
            <consortium name="Lawrence Berkeley National Laboratory"/>
            <person name="Steindorff A."/>
            <person name="Hensen N."/>
            <person name="Bonometti L."/>
            <person name="Westerberg I."/>
            <person name="Brannstrom I.O."/>
            <person name="Guillou S."/>
            <person name="Cros-Aarteil S."/>
            <person name="Calhoun S."/>
            <person name="Haridas S."/>
            <person name="Kuo A."/>
            <person name="Mondo S."/>
            <person name="Pangilinan J."/>
            <person name="Riley R."/>
            <person name="Labutti K."/>
            <person name="Andreopoulos B."/>
            <person name="Lipzen A."/>
            <person name="Chen C."/>
            <person name="Yanf M."/>
            <person name="Daum C."/>
            <person name="Ng V."/>
            <person name="Clum A."/>
            <person name="Ohm R."/>
            <person name="Martin F."/>
            <person name="Silar P."/>
            <person name="Natvig D."/>
            <person name="Lalanne C."/>
            <person name="Gautier V."/>
            <person name="Ament-Velasquez S.L."/>
            <person name="Kruys A."/>
            <person name="Hutchinson M.I."/>
            <person name="Powell A.J."/>
            <person name="Barry K."/>
            <person name="Miller A.N."/>
            <person name="Grigoriev I.V."/>
            <person name="Debuchy R."/>
            <person name="Gladieux P."/>
            <person name="Thoren M.H."/>
            <person name="Johannesson H."/>
        </authorList>
    </citation>
    <scope>NUCLEOTIDE SEQUENCE</scope>
    <source>
        <strain evidence="4">CBS 141.50</strain>
    </source>
</reference>
<evidence type="ECO:0000313" key="4">
    <source>
        <dbReference type="EMBL" id="KAK4143659.1"/>
    </source>
</evidence>
<feature type="compositionally biased region" description="Pro residues" evidence="1">
    <location>
        <begin position="47"/>
        <end position="70"/>
    </location>
</feature>
<dbReference type="EMBL" id="MU853584">
    <property type="protein sequence ID" value="KAK4143659.1"/>
    <property type="molecule type" value="Genomic_DNA"/>
</dbReference>
<dbReference type="InterPro" id="IPR003609">
    <property type="entry name" value="Pan_app"/>
</dbReference>
<comment type="caution">
    <text evidence="4">The sequence shown here is derived from an EMBL/GenBank/DDBJ whole genome shotgun (WGS) entry which is preliminary data.</text>
</comment>
<feature type="compositionally biased region" description="Polar residues" evidence="1">
    <location>
        <begin position="1"/>
        <end position="10"/>
    </location>
</feature>
<evidence type="ECO:0000256" key="2">
    <source>
        <dbReference type="SAM" id="Phobius"/>
    </source>
</evidence>
<feature type="region of interest" description="Disordered" evidence="1">
    <location>
        <begin position="1"/>
        <end position="76"/>
    </location>
</feature>
<dbReference type="Pfam" id="PF14295">
    <property type="entry name" value="PAN_4"/>
    <property type="match status" value="1"/>
</dbReference>
<reference evidence="4" key="1">
    <citation type="journal article" date="2023" name="Mol. Phylogenet. Evol.">
        <title>Genome-scale phylogeny and comparative genomics of the fungal order Sordariales.</title>
        <authorList>
            <person name="Hensen N."/>
            <person name="Bonometti L."/>
            <person name="Westerberg I."/>
            <person name="Brannstrom I.O."/>
            <person name="Guillou S."/>
            <person name="Cros-Aarteil S."/>
            <person name="Calhoun S."/>
            <person name="Haridas S."/>
            <person name="Kuo A."/>
            <person name="Mondo S."/>
            <person name="Pangilinan J."/>
            <person name="Riley R."/>
            <person name="LaButti K."/>
            <person name="Andreopoulos B."/>
            <person name="Lipzen A."/>
            <person name="Chen C."/>
            <person name="Yan M."/>
            <person name="Daum C."/>
            <person name="Ng V."/>
            <person name="Clum A."/>
            <person name="Steindorff A."/>
            <person name="Ohm R.A."/>
            <person name="Martin F."/>
            <person name="Silar P."/>
            <person name="Natvig D.O."/>
            <person name="Lalanne C."/>
            <person name="Gautier V."/>
            <person name="Ament-Velasquez S.L."/>
            <person name="Kruys A."/>
            <person name="Hutchinson M.I."/>
            <person name="Powell A.J."/>
            <person name="Barry K."/>
            <person name="Miller A.N."/>
            <person name="Grigoriev I.V."/>
            <person name="Debuchy R."/>
            <person name="Gladieux P."/>
            <person name="Hiltunen Thoren M."/>
            <person name="Johannesson H."/>
        </authorList>
    </citation>
    <scope>NUCLEOTIDE SEQUENCE</scope>
    <source>
        <strain evidence="4">CBS 141.50</strain>
    </source>
</reference>
<feature type="domain" description="Apple" evidence="3">
    <location>
        <begin position="330"/>
        <end position="372"/>
    </location>
</feature>
<organism evidence="4 5">
    <name type="scientific">Dichotomopilus funicola</name>
    <dbReference type="NCBI Taxonomy" id="1934379"/>
    <lineage>
        <taxon>Eukaryota</taxon>
        <taxon>Fungi</taxon>
        <taxon>Dikarya</taxon>
        <taxon>Ascomycota</taxon>
        <taxon>Pezizomycotina</taxon>
        <taxon>Sordariomycetes</taxon>
        <taxon>Sordariomycetidae</taxon>
        <taxon>Sordariales</taxon>
        <taxon>Chaetomiaceae</taxon>
        <taxon>Dichotomopilus</taxon>
    </lineage>
</organism>
<keyword evidence="2" id="KW-0472">Membrane</keyword>
<feature type="region of interest" description="Disordered" evidence="1">
    <location>
        <begin position="108"/>
        <end position="153"/>
    </location>
</feature>
<dbReference type="AlphaFoldDB" id="A0AAN6V386"/>
<feature type="region of interest" description="Disordered" evidence="1">
    <location>
        <begin position="258"/>
        <end position="292"/>
    </location>
</feature>
<proteinExistence type="predicted"/>
<evidence type="ECO:0000259" key="3">
    <source>
        <dbReference type="Pfam" id="PF14295"/>
    </source>
</evidence>
<protein>
    <recommendedName>
        <fullName evidence="3">Apple domain-containing protein</fullName>
    </recommendedName>
</protein>
<accession>A0AAN6V386</accession>
<keyword evidence="5" id="KW-1185">Reference proteome</keyword>